<dbReference type="Proteomes" id="UP000823941">
    <property type="component" value="Chromosome 21"/>
</dbReference>
<dbReference type="InterPro" id="IPR036397">
    <property type="entry name" value="RNaseH_sf"/>
</dbReference>
<dbReference type="PANTHER" id="PTHR37984">
    <property type="entry name" value="PROTEIN CBG26694"/>
    <property type="match status" value="1"/>
</dbReference>
<dbReference type="EMBL" id="JAHIBW010000021">
    <property type="protein sequence ID" value="KAG7300105.1"/>
    <property type="molecule type" value="Genomic_DNA"/>
</dbReference>
<evidence type="ECO:0000313" key="3">
    <source>
        <dbReference type="Proteomes" id="UP000823941"/>
    </source>
</evidence>
<proteinExistence type="predicted"/>
<gene>
    <name evidence="2" type="ORF">JYU34_015644</name>
</gene>
<dbReference type="InterPro" id="IPR050951">
    <property type="entry name" value="Retrovirus_Pol_polyprotein"/>
</dbReference>
<feature type="region of interest" description="Disordered" evidence="1">
    <location>
        <begin position="219"/>
        <end position="268"/>
    </location>
</feature>
<evidence type="ECO:0000313" key="2">
    <source>
        <dbReference type="EMBL" id="KAG7300105.1"/>
    </source>
</evidence>
<comment type="caution">
    <text evidence="2">The sequence shown here is derived from an EMBL/GenBank/DDBJ whole genome shotgun (WGS) entry which is preliminary data.</text>
</comment>
<dbReference type="SUPFAM" id="SSF53098">
    <property type="entry name" value="Ribonuclease H-like"/>
    <property type="match status" value="1"/>
</dbReference>
<name>A0ABQ7Q5T0_PLUXY</name>
<evidence type="ECO:0000256" key="1">
    <source>
        <dbReference type="SAM" id="MobiDB-lite"/>
    </source>
</evidence>
<keyword evidence="3" id="KW-1185">Reference proteome</keyword>
<evidence type="ECO:0008006" key="4">
    <source>
        <dbReference type="Google" id="ProtNLM"/>
    </source>
</evidence>
<accession>A0ABQ7Q5T0</accession>
<organism evidence="2 3">
    <name type="scientific">Plutella xylostella</name>
    <name type="common">Diamondback moth</name>
    <name type="synonym">Plutella maculipennis</name>
    <dbReference type="NCBI Taxonomy" id="51655"/>
    <lineage>
        <taxon>Eukaryota</taxon>
        <taxon>Metazoa</taxon>
        <taxon>Ecdysozoa</taxon>
        <taxon>Arthropoda</taxon>
        <taxon>Hexapoda</taxon>
        <taxon>Insecta</taxon>
        <taxon>Pterygota</taxon>
        <taxon>Neoptera</taxon>
        <taxon>Endopterygota</taxon>
        <taxon>Lepidoptera</taxon>
        <taxon>Glossata</taxon>
        <taxon>Ditrysia</taxon>
        <taxon>Yponomeutoidea</taxon>
        <taxon>Plutellidae</taxon>
        <taxon>Plutella</taxon>
    </lineage>
</organism>
<dbReference type="PANTHER" id="PTHR37984:SF5">
    <property type="entry name" value="PROTEIN NYNRIN-LIKE"/>
    <property type="match status" value="1"/>
</dbReference>
<reference evidence="2 3" key="1">
    <citation type="submission" date="2021-06" db="EMBL/GenBank/DDBJ databases">
        <title>A haploid diamondback moth (Plutella xylostella L.) genome assembly resolves 31 chromosomes and identifies a diamide resistance mutation.</title>
        <authorList>
            <person name="Ward C.M."/>
            <person name="Perry K.D."/>
            <person name="Baker G."/>
            <person name="Powis K."/>
            <person name="Heckel D.G."/>
            <person name="Baxter S.W."/>
        </authorList>
    </citation>
    <scope>NUCLEOTIDE SEQUENCE [LARGE SCALE GENOMIC DNA]</scope>
    <source>
        <strain evidence="2 3">LV</strain>
        <tissue evidence="2">Single pupa</tissue>
    </source>
</reference>
<dbReference type="Gene3D" id="3.30.420.10">
    <property type="entry name" value="Ribonuclease H-like superfamily/Ribonuclease H"/>
    <property type="match status" value="1"/>
</dbReference>
<sequence>MTSPIYHPASNGQAENAVRICKRMIKCAISDNLPQTIICERLLEYLFVYRNTEHCVTGESPAKLMFGRNLRSRLDLILPKEDKITCVNKQPLSKRKFTEGDTVWVRWYSSRKGFWKKGIVKEILGNRMYSVYILDINEVCVRHIDQLFKSVDASRDLDVSQPSSSPQSSVTANSSAQYQSVSMPLALPSPTVQTEAPVPSAVAGDPPVEQIVEEEGHVECERGISVPNTSGQLDPPLTPPRQADRPLTPTSPPRMCLRPRNKNVSYKF</sequence>
<dbReference type="InterPro" id="IPR012337">
    <property type="entry name" value="RNaseH-like_sf"/>
</dbReference>
<protein>
    <recommendedName>
        <fullName evidence="4">Integrase catalytic domain-containing protein</fullName>
    </recommendedName>
</protein>